<dbReference type="SUPFAM" id="SSF52540">
    <property type="entry name" value="P-loop containing nucleoside triphosphate hydrolases"/>
    <property type="match status" value="1"/>
</dbReference>
<dbReference type="PANTHER" id="PTHR11783">
    <property type="entry name" value="SULFOTRANSFERASE SULT"/>
    <property type="match status" value="1"/>
</dbReference>
<proteinExistence type="inferred from homology"/>
<gene>
    <name evidence="5" type="ORF">DEO72_LG3g308</name>
</gene>
<dbReference type="InterPro" id="IPR000863">
    <property type="entry name" value="Sulfotransferase_dom"/>
</dbReference>
<dbReference type="GO" id="GO:0008146">
    <property type="term" value="F:sulfotransferase activity"/>
    <property type="evidence" value="ECO:0007669"/>
    <property type="project" value="InterPro"/>
</dbReference>
<dbReference type="AlphaFoldDB" id="A0A4D6LB51"/>
<evidence type="ECO:0000313" key="6">
    <source>
        <dbReference type="Proteomes" id="UP000501690"/>
    </source>
</evidence>
<sequence>MASIAWQNENEEEGNLISSLPKERGWSFPYVYLFEQFWCPSPLIRERNIFQKHFQAKQSDVLVASFPKSGTTWLKALTFAIVNHKNFSKENHPLLTSNPHQLVPPLYTFRGNIHDQILHLSNMPEPRLFGTHIPFPSLPRSIIESNCRIIYVCRNPFDTFISAWAFYNKIKVESLRTLTKEEAFEMFCNGVIEFGPWWSHMLGYWNESVARPNTVLFLKYEDLKEDVNSQVKKVAEFLGCAFTEEEESDGVIESIAKLCSFEEMKDLEVNKSGTINFEIKRFENNLFFRKGETGDWVNHFSPSMVEKLSKIIEEKFSGSGLSFKMHT</sequence>
<dbReference type="Pfam" id="PF00685">
    <property type="entry name" value="Sulfotransfer_1"/>
    <property type="match status" value="1"/>
</dbReference>
<dbReference type="EMBL" id="CP039347">
    <property type="protein sequence ID" value="QCD85787.1"/>
    <property type="molecule type" value="Genomic_DNA"/>
</dbReference>
<evidence type="ECO:0000256" key="1">
    <source>
        <dbReference type="ARBA" id="ARBA00005771"/>
    </source>
</evidence>
<feature type="domain" description="Sulfotransferase" evidence="4">
    <location>
        <begin position="59"/>
        <end position="320"/>
    </location>
</feature>
<keyword evidence="2 3" id="KW-0808">Transferase</keyword>
<organism evidence="5 6">
    <name type="scientific">Vigna unguiculata</name>
    <name type="common">Cowpea</name>
    <dbReference type="NCBI Taxonomy" id="3917"/>
    <lineage>
        <taxon>Eukaryota</taxon>
        <taxon>Viridiplantae</taxon>
        <taxon>Streptophyta</taxon>
        <taxon>Embryophyta</taxon>
        <taxon>Tracheophyta</taxon>
        <taxon>Spermatophyta</taxon>
        <taxon>Magnoliopsida</taxon>
        <taxon>eudicotyledons</taxon>
        <taxon>Gunneridae</taxon>
        <taxon>Pentapetalae</taxon>
        <taxon>rosids</taxon>
        <taxon>fabids</taxon>
        <taxon>Fabales</taxon>
        <taxon>Fabaceae</taxon>
        <taxon>Papilionoideae</taxon>
        <taxon>50 kb inversion clade</taxon>
        <taxon>NPAAA clade</taxon>
        <taxon>indigoferoid/millettioid clade</taxon>
        <taxon>Phaseoleae</taxon>
        <taxon>Vigna</taxon>
    </lineage>
</organism>
<dbReference type="Proteomes" id="UP000501690">
    <property type="component" value="Linkage Group LG3"/>
</dbReference>
<evidence type="ECO:0000256" key="3">
    <source>
        <dbReference type="RuleBase" id="RU361155"/>
    </source>
</evidence>
<comment type="similarity">
    <text evidence="1 3">Belongs to the sulfotransferase 1 family.</text>
</comment>
<evidence type="ECO:0000256" key="2">
    <source>
        <dbReference type="ARBA" id="ARBA00022679"/>
    </source>
</evidence>
<reference evidence="5 6" key="1">
    <citation type="submission" date="2019-04" db="EMBL/GenBank/DDBJ databases">
        <title>An improved genome assembly and genetic linkage map for asparagus bean, Vigna unguiculata ssp. sesquipedialis.</title>
        <authorList>
            <person name="Xia Q."/>
            <person name="Zhang R."/>
            <person name="Dong Y."/>
        </authorList>
    </citation>
    <scope>NUCLEOTIDE SEQUENCE [LARGE SCALE GENOMIC DNA]</scope>
    <source>
        <tissue evidence="5">Leaf</tissue>
    </source>
</reference>
<keyword evidence="6" id="KW-1185">Reference proteome</keyword>
<protein>
    <recommendedName>
        <fullName evidence="3">Sulfotransferase</fullName>
        <ecNumber evidence="3">2.8.2.-</ecNumber>
    </recommendedName>
</protein>
<dbReference type="InterPro" id="IPR027417">
    <property type="entry name" value="P-loop_NTPase"/>
</dbReference>
<name>A0A4D6LB51_VIGUN</name>
<evidence type="ECO:0000313" key="5">
    <source>
        <dbReference type="EMBL" id="QCD85787.1"/>
    </source>
</evidence>
<evidence type="ECO:0000259" key="4">
    <source>
        <dbReference type="Pfam" id="PF00685"/>
    </source>
</evidence>
<dbReference type="Gene3D" id="3.40.50.300">
    <property type="entry name" value="P-loop containing nucleotide triphosphate hydrolases"/>
    <property type="match status" value="1"/>
</dbReference>
<accession>A0A4D6LB51</accession>
<dbReference type="EC" id="2.8.2.-" evidence="3"/>